<name>M7N494_9FLAO</name>
<dbReference type="EMBL" id="ANLA01000002">
    <property type="protein sequence ID" value="EMQ96569.1"/>
    <property type="molecule type" value="Genomic_DNA"/>
</dbReference>
<organism evidence="1 2">
    <name type="scientific">Xanthomarina gelatinilytica</name>
    <dbReference type="NCBI Taxonomy" id="1137281"/>
    <lineage>
        <taxon>Bacteria</taxon>
        <taxon>Pseudomonadati</taxon>
        <taxon>Bacteroidota</taxon>
        <taxon>Flavobacteriia</taxon>
        <taxon>Flavobacteriales</taxon>
        <taxon>Flavobacteriaceae</taxon>
        <taxon>Xanthomarina</taxon>
    </lineage>
</organism>
<accession>M7N494</accession>
<protein>
    <submittedName>
        <fullName evidence="1">Uncharacterized protein</fullName>
    </submittedName>
</protein>
<sequence>MFNSCLESGSWAVSIFSKEQLFMETPKIETKRAYLRNL</sequence>
<keyword evidence="2" id="KW-1185">Reference proteome</keyword>
<evidence type="ECO:0000313" key="2">
    <source>
        <dbReference type="Proteomes" id="UP000012024"/>
    </source>
</evidence>
<gene>
    <name evidence="1" type="ORF">D778_01051</name>
</gene>
<reference evidence="1 2" key="1">
    <citation type="submission" date="2012-12" db="EMBL/GenBank/DDBJ databases">
        <title>Genome assembly of Formosa sp. AK20.</title>
        <authorList>
            <person name="Kumar R."/>
            <person name="Khatri I."/>
            <person name="Vaidya B."/>
            <person name="Subramanian S."/>
            <person name="Pinnaka A."/>
        </authorList>
    </citation>
    <scope>NUCLEOTIDE SEQUENCE [LARGE SCALE GENOMIC DNA]</scope>
    <source>
        <strain evidence="1 2">AK20</strain>
    </source>
</reference>
<proteinExistence type="predicted"/>
<dbReference type="Proteomes" id="UP000012024">
    <property type="component" value="Unassembled WGS sequence"/>
</dbReference>
<dbReference type="AlphaFoldDB" id="M7N494"/>
<evidence type="ECO:0000313" key="1">
    <source>
        <dbReference type="EMBL" id="EMQ96569.1"/>
    </source>
</evidence>
<comment type="caution">
    <text evidence="1">The sequence shown here is derived from an EMBL/GenBank/DDBJ whole genome shotgun (WGS) entry which is preliminary data.</text>
</comment>